<dbReference type="EMBL" id="NBIV01000012">
    <property type="protein sequence ID" value="PXF48656.1"/>
    <property type="molecule type" value="Genomic_DNA"/>
</dbReference>
<dbReference type="AlphaFoldDB" id="A0A2V3J2H9"/>
<dbReference type="InterPro" id="IPR026050">
    <property type="entry name" value="C1GALT1/C1GALT1_chp1"/>
</dbReference>
<dbReference type="Pfam" id="PF02434">
    <property type="entry name" value="Fringe"/>
    <property type="match status" value="1"/>
</dbReference>
<dbReference type="OrthoDB" id="414175at2759"/>
<comment type="similarity">
    <text evidence="3">Belongs to the glycosyltransferase 31 family. Beta3-Gal-T subfamily.</text>
</comment>
<evidence type="ECO:0000256" key="6">
    <source>
        <dbReference type="ARBA" id="ARBA00022679"/>
    </source>
</evidence>
<evidence type="ECO:0000256" key="10">
    <source>
        <dbReference type="ARBA" id="ARBA00022989"/>
    </source>
</evidence>
<dbReference type="PANTHER" id="PTHR23033">
    <property type="entry name" value="BETA1,3-GALACTOSYLTRANSFERASE"/>
    <property type="match status" value="1"/>
</dbReference>
<name>A0A2V3J2H9_9FLOR</name>
<comment type="pathway">
    <text evidence="2">Protein modification; protein glycosylation.</text>
</comment>
<evidence type="ECO:0000256" key="3">
    <source>
        <dbReference type="ARBA" id="ARBA00006462"/>
    </source>
</evidence>
<evidence type="ECO:0000256" key="8">
    <source>
        <dbReference type="ARBA" id="ARBA00022741"/>
    </source>
</evidence>
<keyword evidence="10" id="KW-1133">Transmembrane helix</keyword>
<protein>
    <recommendedName>
        <fullName evidence="4">N-acetylgalactosaminide beta-1,3-galactosyltransferase</fullName>
        <ecNumber evidence="4">2.4.1.122</ecNumber>
    </recommendedName>
</protein>
<dbReference type="GO" id="GO:0000166">
    <property type="term" value="F:nucleotide binding"/>
    <property type="evidence" value="ECO:0007669"/>
    <property type="project" value="UniProtKB-KW"/>
</dbReference>
<keyword evidence="6" id="KW-0808">Transferase</keyword>
<sequence length="442" mass="51043">MLLVEAEDKEYLERLRNSTLLDVSDPLRDYNKTDVKISRVEWDYLYGEIVRKPIRPVLTKYKTRLLRELYKRTQYVLSSKYRLARSVSCNYANNVNDESSPHPFTCTPTSHRCPDGSFLPASLFSPREGTSVTWEHVVIVLLISKGRDDFLRAAIDTWISRLQEEATLFFVRDVGVSLPEELTKRPNTFIYDYTEETGMQTLDLKALIGWKEVHRFFAFKGKKYFLKVDDDTFLMGHNLIRFLNKMEYFSSGMEEALYFGHPFCGHGDLKALNYETWCYAGGGAYGLSYEALTIFLQQVKDGCAYFYDYILKAPNLLPEEDRYGGRYEDIMVGRCLRQARTRLQDRGTSLLACGSFFPYAPLHYYEAFGNSTEAMSKKLDGDPITIHNLEPSAIRFLDHLMYEYPLGGDVKPFSPENEHVQELIDHCHMNGKKMSCDTSTIS</sequence>
<keyword evidence="11" id="KW-0472">Membrane</keyword>
<feature type="domain" description="Fringe-like glycosyltransferase" evidence="12">
    <location>
        <begin position="151"/>
        <end position="284"/>
    </location>
</feature>
<comment type="caution">
    <text evidence="13">The sequence shown here is derived from an EMBL/GenBank/DDBJ whole genome shotgun (WGS) entry which is preliminary data.</text>
</comment>
<evidence type="ECO:0000256" key="11">
    <source>
        <dbReference type="ARBA" id="ARBA00023136"/>
    </source>
</evidence>
<comment type="subcellular location">
    <subcellularLocation>
        <location evidence="1">Membrane</location>
        <topology evidence="1">Single-pass type II membrane protein</topology>
    </subcellularLocation>
</comment>
<dbReference type="GO" id="GO:0016263">
    <property type="term" value="F:glycoprotein-N-acetylgalactosamine 3-beta-galactosyltransferase activity"/>
    <property type="evidence" value="ECO:0007669"/>
    <property type="project" value="UniProtKB-EC"/>
</dbReference>
<evidence type="ECO:0000256" key="9">
    <source>
        <dbReference type="ARBA" id="ARBA00022968"/>
    </source>
</evidence>
<evidence type="ECO:0000313" key="14">
    <source>
        <dbReference type="Proteomes" id="UP000247409"/>
    </source>
</evidence>
<keyword evidence="9" id="KW-0735">Signal-anchor</keyword>
<accession>A0A2V3J2H9</accession>
<organism evidence="13 14">
    <name type="scientific">Gracilariopsis chorda</name>
    <dbReference type="NCBI Taxonomy" id="448386"/>
    <lineage>
        <taxon>Eukaryota</taxon>
        <taxon>Rhodophyta</taxon>
        <taxon>Florideophyceae</taxon>
        <taxon>Rhodymeniophycidae</taxon>
        <taxon>Gracilariales</taxon>
        <taxon>Gracilariaceae</taxon>
        <taxon>Gracilariopsis</taxon>
    </lineage>
</organism>
<dbReference type="Proteomes" id="UP000247409">
    <property type="component" value="Unassembled WGS sequence"/>
</dbReference>
<gene>
    <name evidence="13" type="ORF">BWQ96_01508</name>
</gene>
<keyword evidence="8" id="KW-0547">Nucleotide-binding</keyword>
<keyword evidence="5" id="KW-0328">Glycosyltransferase</keyword>
<dbReference type="EC" id="2.4.1.122" evidence="4"/>
<dbReference type="Gene3D" id="3.90.550.50">
    <property type="match status" value="1"/>
</dbReference>
<dbReference type="GO" id="GO:0016020">
    <property type="term" value="C:membrane"/>
    <property type="evidence" value="ECO:0007669"/>
    <property type="project" value="UniProtKB-SubCell"/>
</dbReference>
<evidence type="ECO:0000256" key="5">
    <source>
        <dbReference type="ARBA" id="ARBA00022676"/>
    </source>
</evidence>
<evidence type="ECO:0000313" key="13">
    <source>
        <dbReference type="EMBL" id="PXF48656.1"/>
    </source>
</evidence>
<dbReference type="InterPro" id="IPR003378">
    <property type="entry name" value="Fringe-like_glycosylTrfase"/>
</dbReference>
<evidence type="ECO:0000256" key="1">
    <source>
        <dbReference type="ARBA" id="ARBA00004606"/>
    </source>
</evidence>
<keyword evidence="14" id="KW-1185">Reference proteome</keyword>
<evidence type="ECO:0000256" key="2">
    <source>
        <dbReference type="ARBA" id="ARBA00004922"/>
    </source>
</evidence>
<evidence type="ECO:0000256" key="7">
    <source>
        <dbReference type="ARBA" id="ARBA00022692"/>
    </source>
</evidence>
<keyword evidence="7" id="KW-0812">Transmembrane</keyword>
<reference evidence="13 14" key="1">
    <citation type="journal article" date="2018" name="Mol. Biol. Evol.">
        <title>Analysis of the draft genome of the red seaweed Gracilariopsis chorda provides insights into genome size evolution in Rhodophyta.</title>
        <authorList>
            <person name="Lee J."/>
            <person name="Yang E.C."/>
            <person name="Graf L."/>
            <person name="Yang J.H."/>
            <person name="Qiu H."/>
            <person name="Zel Zion U."/>
            <person name="Chan C.X."/>
            <person name="Stephens T.G."/>
            <person name="Weber A.P.M."/>
            <person name="Boo G.H."/>
            <person name="Boo S.M."/>
            <person name="Kim K.M."/>
            <person name="Shin Y."/>
            <person name="Jung M."/>
            <person name="Lee S.J."/>
            <person name="Yim H.S."/>
            <person name="Lee J.H."/>
            <person name="Bhattacharya D."/>
            <person name="Yoon H.S."/>
        </authorList>
    </citation>
    <scope>NUCLEOTIDE SEQUENCE [LARGE SCALE GENOMIC DNA]</scope>
    <source>
        <strain evidence="13 14">SKKU-2015</strain>
        <tissue evidence="13">Whole body</tissue>
    </source>
</reference>
<evidence type="ECO:0000259" key="12">
    <source>
        <dbReference type="Pfam" id="PF02434"/>
    </source>
</evidence>
<proteinExistence type="inferred from homology"/>
<dbReference type="STRING" id="448386.A0A2V3J2H9"/>
<evidence type="ECO:0000256" key="4">
    <source>
        <dbReference type="ARBA" id="ARBA00012557"/>
    </source>
</evidence>